<name>A0A3D9JS02_9BACL</name>
<reference evidence="2 3" key="1">
    <citation type="submission" date="2018-07" db="EMBL/GenBank/DDBJ databases">
        <title>Genomic Encyclopedia of Type Strains, Phase III (KMG-III): the genomes of soil and plant-associated and newly described type strains.</title>
        <authorList>
            <person name="Whitman W."/>
        </authorList>
    </citation>
    <scope>NUCLEOTIDE SEQUENCE [LARGE SCALE GENOMIC DNA]</scope>
    <source>
        <strain evidence="2 3">CECT 7287</strain>
    </source>
</reference>
<dbReference type="AlphaFoldDB" id="A0A3D9JS02"/>
<protein>
    <submittedName>
        <fullName evidence="2">Inosine-uridine preferring nucleoside hydrolase</fullName>
    </submittedName>
</protein>
<dbReference type="Pfam" id="PF01156">
    <property type="entry name" value="IU_nuc_hydro"/>
    <property type="match status" value="1"/>
</dbReference>
<evidence type="ECO:0000313" key="3">
    <source>
        <dbReference type="Proteomes" id="UP000256977"/>
    </source>
</evidence>
<dbReference type="OrthoDB" id="128573at2"/>
<dbReference type="Proteomes" id="UP000256977">
    <property type="component" value="Unassembled WGS sequence"/>
</dbReference>
<dbReference type="GO" id="GO:0016799">
    <property type="term" value="F:hydrolase activity, hydrolyzing N-glycosyl compounds"/>
    <property type="evidence" value="ECO:0007669"/>
    <property type="project" value="InterPro"/>
</dbReference>
<keyword evidence="2" id="KW-0378">Hydrolase</keyword>
<dbReference type="PANTHER" id="PTHR43264:SF1">
    <property type="entry name" value="INOSINE_URIDINE-PREFERRING NUCLEOSIDE HYDROLASE DOMAIN-CONTAINING PROTEIN"/>
    <property type="match status" value="1"/>
</dbReference>
<dbReference type="EMBL" id="QRDZ01000011">
    <property type="protein sequence ID" value="RED76725.1"/>
    <property type="molecule type" value="Genomic_DNA"/>
</dbReference>
<dbReference type="SUPFAM" id="SSF53590">
    <property type="entry name" value="Nucleoside hydrolase"/>
    <property type="match status" value="1"/>
</dbReference>
<organism evidence="2 3">
    <name type="scientific">Cohnella phaseoli</name>
    <dbReference type="NCBI Taxonomy" id="456490"/>
    <lineage>
        <taxon>Bacteria</taxon>
        <taxon>Bacillati</taxon>
        <taxon>Bacillota</taxon>
        <taxon>Bacilli</taxon>
        <taxon>Bacillales</taxon>
        <taxon>Paenibacillaceae</taxon>
        <taxon>Cohnella</taxon>
    </lineage>
</organism>
<gene>
    <name evidence="2" type="ORF">DFP98_111109</name>
</gene>
<comment type="caution">
    <text evidence="2">The sequence shown here is derived from an EMBL/GenBank/DDBJ whole genome shotgun (WGS) entry which is preliminary data.</text>
</comment>
<keyword evidence="3" id="KW-1185">Reference proteome</keyword>
<dbReference type="InterPro" id="IPR001910">
    <property type="entry name" value="Inosine/uridine_hydrolase_dom"/>
</dbReference>
<dbReference type="PANTHER" id="PTHR43264">
    <property type="match status" value="1"/>
</dbReference>
<evidence type="ECO:0000313" key="2">
    <source>
        <dbReference type="EMBL" id="RED76725.1"/>
    </source>
</evidence>
<dbReference type="InterPro" id="IPR036452">
    <property type="entry name" value="Ribo_hydro-like"/>
</dbReference>
<sequence>MNENANAGVSEGASVGANENASASANANVNVDASSWVSPSQPVKIILDTDIGPDCDDAGALAVLHALADRGEAEIVGVMHNTSSPWGAGCIDAISAYYGRPNLPIGTLKDEGFLVGEPYEKYNKYVSQHYPNRYPDGSGVPDATALFRKLLAAEPDRAVTVVGIGPLRNLRLLLESGPDEASPLDGEALVAAKVQRLVVMGGAYPSGEEWNFQMDPASASQVCERWPTPILFCGFEIGENLLTGGRMFEELPVNHPVRQAYALFLDGKTDRSSWDLITVLCAVRGFVPYWDIEAGGKVDIDERGGNVWRQADSGNHAYLKPKLDPIQAQRLLDELLVWRR</sequence>
<feature type="domain" description="Inosine/uridine-preferring nucleoside hydrolase" evidence="1">
    <location>
        <begin position="45"/>
        <end position="251"/>
    </location>
</feature>
<dbReference type="RefSeq" id="WP_116061522.1">
    <property type="nucleotide sequence ID" value="NZ_QRDZ01000011.1"/>
</dbReference>
<evidence type="ECO:0000259" key="1">
    <source>
        <dbReference type="Pfam" id="PF01156"/>
    </source>
</evidence>
<proteinExistence type="predicted"/>
<accession>A0A3D9JS02</accession>
<dbReference type="Gene3D" id="3.90.245.10">
    <property type="entry name" value="Ribonucleoside hydrolase-like"/>
    <property type="match status" value="1"/>
</dbReference>